<dbReference type="PRINTS" id="PR01021">
    <property type="entry name" value="OMPADOMAIN"/>
</dbReference>
<evidence type="ECO:0000313" key="6">
    <source>
        <dbReference type="EMBL" id="MCW1932444.1"/>
    </source>
</evidence>
<sequence length="483" mass="48865">MRLATGLAILATGVVALGWWARAEYAPFLQERLALSAQTVAAASVHGVQATVSGRDITVSGLADGPGEQVALIAALDGLRGRRVVVDRLEVLPVADPYVLHVARRGGVLTTRGSVPSDAAQAMLQGEGVDGLTLAAGAPDAHWPEAAMAGLGGLNALEEGHFDLTGRSLSLLGLARTSAEEQAAHAAVADILPEGYDFIAAIDVLDDGTPPAYQLHYTAEAGPWLQGKLPLGVSAGDVAAALGLEDIDDGARVALLGEPGQVSPVVSALASWLGEVETLDVAVSPGGTVVDAGFGAGADLDLLGAALGADLARASNGLTLHLNQVVPEVAEGSERVHALSGRAEVLSGGYWLPVAGFAPTMQSCAENTDATLAANHIGFVTGSARLDARARSAVNAVAGVMRACVTAGLRAEIGGHTDATGATAANLTLSQSRAEAVRTALVARGVPADGMTAQGYGAAQPVGENDTETGRAANRRTAVRWIE</sequence>
<evidence type="ECO:0000256" key="1">
    <source>
        <dbReference type="ARBA" id="ARBA00004442"/>
    </source>
</evidence>
<evidence type="ECO:0000313" key="7">
    <source>
        <dbReference type="Proteomes" id="UP001208938"/>
    </source>
</evidence>
<dbReference type="PANTHER" id="PTHR30329:SF21">
    <property type="entry name" value="LIPOPROTEIN YIAD-RELATED"/>
    <property type="match status" value="1"/>
</dbReference>
<proteinExistence type="predicted"/>
<keyword evidence="3" id="KW-0998">Cell outer membrane</keyword>
<dbReference type="Gene3D" id="3.40.1520.20">
    <property type="match status" value="1"/>
</dbReference>
<name>A0ABT3GY06_9RHOB</name>
<accession>A0ABT3GY06</accession>
<reference evidence="6 7" key="1">
    <citation type="submission" date="2022-10" db="EMBL/GenBank/DDBJ databases">
        <title>Pararhodobacter sp. nov., isolated from marine algae.</title>
        <authorList>
            <person name="Choi B.J."/>
            <person name="Kim J.M."/>
            <person name="Lee J.K."/>
            <person name="Choi D.G."/>
            <person name="Jeon C.O."/>
        </authorList>
    </citation>
    <scope>NUCLEOTIDE SEQUENCE [LARGE SCALE GENOMIC DNA]</scope>
    <source>
        <strain evidence="6 7">ZQ420</strain>
    </source>
</reference>
<keyword evidence="2 4" id="KW-0472">Membrane</keyword>
<comment type="subcellular location">
    <subcellularLocation>
        <location evidence="1">Cell outer membrane</location>
    </subcellularLocation>
</comment>
<dbReference type="PROSITE" id="PS51123">
    <property type="entry name" value="OMPA_2"/>
    <property type="match status" value="1"/>
</dbReference>
<protein>
    <submittedName>
        <fullName evidence="6">OmpA family protein</fullName>
    </submittedName>
</protein>
<dbReference type="RefSeq" id="WP_264505443.1">
    <property type="nucleotide sequence ID" value="NZ_JAPDFL010000001.1"/>
</dbReference>
<dbReference type="InterPro" id="IPR006665">
    <property type="entry name" value="OmpA-like"/>
</dbReference>
<dbReference type="Gene3D" id="3.30.1330.60">
    <property type="entry name" value="OmpA-like domain"/>
    <property type="match status" value="1"/>
</dbReference>
<gene>
    <name evidence="6" type="ORF">OKW52_09295</name>
</gene>
<evidence type="ECO:0000256" key="2">
    <source>
        <dbReference type="ARBA" id="ARBA00023136"/>
    </source>
</evidence>
<dbReference type="SUPFAM" id="SSF103088">
    <property type="entry name" value="OmpA-like"/>
    <property type="match status" value="1"/>
</dbReference>
<evidence type="ECO:0000256" key="3">
    <source>
        <dbReference type="ARBA" id="ARBA00023237"/>
    </source>
</evidence>
<evidence type="ECO:0000259" key="5">
    <source>
        <dbReference type="PROSITE" id="PS51123"/>
    </source>
</evidence>
<dbReference type="CDD" id="cd07185">
    <property type="entry name" value="OmpA_C-like"/>
    <property type="match status" value="1"/>
</dbReference>
<feature type="domain" description="OmpA-like" evidence="5">
    <location>
        <begin position="366"/>
        <end position="483"/>
    </location>
</feature>
<organism evidence="6 7">
    <name type="scientific">Pararhodobacter zhoushanensis</name>
    <dbReference type="NCBI Taxonomy" id="2479545"/>
    <lineage>
        <taxon>Bacteria</taxon>
        <taxon>Pseudomonadati</taxon>
        <taxon>Pseudomonadota</taxon>
        <taxon>Alphaproteobacteria</taxon>
        <taxon>Rhodobacterales</taxon>
        <taxon>Paracoccaceae</taxon>
        <taxon>Pararhodobacter</taxon>
    </lineage>
</organism>
<dbReference type="Pfam" id="PF00691">
    <property type="entry name" value="OmpA"/>
    <property type="match status" value="1"/>
</dbReference>
<dbReference type="EMBL" id="JAPDFL010000001">
    <property type="protein sequence ID" value="MCW1932444.1"/>
    <property type="molecule type" value="Genomic_DNA"/>
</dbReference>
<evidence type="ECO:0000256" key="4">
    <source>
        <dbReference type="PROSITE-ProRule" id="PRU00473"/>
    </source>
</evidence>
<dbReference type="PRINTS" id="PR01023">
    <property type="entry name" value="NAFLGMOTY"/>
</dbReference>
<dbReference type="Proteomes" id="UP001208938">
    <property type="component" value="Unassembled WGS sequence"/>
</dbReference>
<dbReference type="InterPro" id="IPR006664">
    <property type="entry name" value="OMP_bac"/>
</dbReference>
<comment type="caution">
    <text evidence="6">The sequence shown here is derived from an EMBL/GenBank/DDBJ whole genome shotgun (WGS) entry which is preliminary data.</text>
</comment>
<dbReference type="InterPro" id="IPR036737">
    <property type="entry name" value="OmpA-like_sf"/>
</dbReference>
<dbReference type="InterPro" id="IPR050330">
    <property type="entry name" value="Bact_OuterMem_StrucFunc"/>
</dbReference>
<dbReference type="PANTHER" id="PTHR30329">
    <property type="entry name" value="STATOR ELEMENT OF FLAGELLAR MOTOR COMPLEX"/>
    <property type="match status" value="1"/>
</dbReference>
<keyword evidence="7" id="KW-1185">Reference proteome</keyword>